<dbReference type="EMBL" id="JARJCN010000127">
    <property type="protein sequence ID" value="KAJ7071700.1"/>
    <property type="molecule type" value="Genomic_DNA"/>
</dbReference>
<comment type="caution">
    <text evidence="2">The sequence shown here is derived from an EMBL/GenBank/DDBJ whole genome shotgun (WGS) entry which is preliminary data.</text>
</comment>
<evidence type="ECO:0000256" key="1">
    <source>
        <dbReference type="SAM" id="MobiDB-lite"/>
    </source>
</evidence>
<reference evidence="2" key="1">
    <citation type="submission" date="2023-03" db="EMBL/GenBank/DDBJ databases">
        <title>Massive genome expansion in bonnet fungi (Mycena s.s.) driven by repeated elements and novel gene families across ecological guilds.</title>
        <authorList>
            <consortium name="Lawrence Berkeley National Laboratory"/>
            <person name="Harder C.B."/>
            <person name="Miyauchi S."/>
            <person name="Viragh M."/>
            <person name="Kuo A."/>
            <person name="Thoen E."/>
            <person name="Andreopoulos B."/>
            <person name="Lu D."/>
            <person name="Skrede I."/>
            <person name="Drula E."/>
            <person name="Henrissat B."/>
            <person name="Morin E."/>
            <person name="Kohler A."/>
            <person name="Barry K."/>
            <person name="LaButti K."/>
            <person name="Morin E."/>
            <person name="Salamov A."/>
            <person name="Lipzen A."/>
            <person name="Mereny Z."/>
            <person name="Hegedus B."/>
            <person name="Baldrian P."/>
            <person name="Stursova M."/>
            <person name="Weitz H."/>
            <person name="Taylor A."/>
            <person name="Grigoriev I.V."/>
            <person name="Nagy L.G."/>
            <person name="Martin F."/>
            <person name="Kauserud H."/>
        </authorList>
    </citation>
    <scope>NUCLEOTIDE SEQUENCE</scope>
    <source>
        <strain evidence="2">CBHHK173m</strain>
    </source>
</reference>
<proteinExistence type="predicted"/>
<gene>
    <name evidence="2" type="ORF">B0H15DRAFT_966270</name>
</gene>
<evidence type="ECO:0000313" key="3">
    <source>
        <dbReference type="Proteomes" id="UP001222325"/>
    </source>
</evidence>
<feature type="region of interest" description="Disordered" evidence="1">
    <location>
        <begin position="33"/>
        <end position="53"/>
    </location>
</feature>
<feature type="compositionally biased region" description="Low complexity" evidence="1">
    <location>
        <begin position="38"/>
        <end position="53"/>
    </location>
</feature>
<sequence length="238" mass="26166">MLPPLHSLVLLARVASHADPSLHTHVLAPAVDSHRRSSSLTTPRTQSRSTPSNRPIFAERTLAAAPNFRATKLILDDVLYHKAGSYWMRLVHAIRTHSRLIPFVGRDDALYSYDPTPVHDYDSARLTRKEEAHNEAIAHVMHLLLAVRIHVLSLAKQRVRLLHLSLRSSTLLAVSASDFDSGALTHPNPVPFLAALAALPPTLALFYVLGRLLSDPAPAARAQVRGDVLGLFVLNVIE</sequence>
<name>A0AAD6TPP5_9AGAR</name>
<dbReference type="AlphaFoldDB" id="A0AAD6TPP5"/>
<organism evidence="2 3">
    <name type="scientific">Mycena belliarum</name>
    <dbReference type="NCBI Taxonomy" id="1033014"/>
    <lineage>
        <taxon>Eukaryota</taxon>
        <taxon>Fungi</taxon>
        <taxon>Dikarya</taxon>
        <taxon>Basidiomycota</taxon>
        <taxon>Agaricomycotina</taxon>
        <taxon>Agaricomycetes</taxon>
        <taxon>Agaricomycetidae</taxon>
        <taxon>Agaricales</taxon>
        <taxon>Marasmiineae</taxon>
        <taxon>Mycenaceae</taxon>
        <taxon>Mycena</taxon>
    </lineage>
</organism>
<keyword evidence="3" id="KW-1185">Reference proteome</keyword>
<dbReference type="Proteomes" id="UP001222325">
    <property type="component" value="Unassembled WGS sequence"/>
</dbReference>
<evidence type="ECO:0000313" key="2">
    <source>
        <dbReference type="EMBL" id="KAJ7071700.1"/>
    </source>
</evidence>
<protein>
    <submittedName>
        <fullName evidence="2">Uncharacterized protein</fullName>
    </submittedName>
</protein>
<accession>A0AAD6TPP5</accession>